<feature type="signal peptide" evidence="2">
    <location>
        <begin position="1"/>
        <end position="17"/>
    </location>
</feature>
<dbReference type="SMART" id="SM00186">
    <property type="entry name" value="FBG"/>
    <property type="match status" value="1"/>
</dbReference>
<dbReference type="PROSITE" id="PS51406">
    <property type="entry name" value="FIBRINOGEN_C_2"/>
    <property type="match status" value="1"/>
</dbReference>
<dbReference type="InterPro" id="IPR020837">
    <property type="entry name" value="Fibrinogen_CS"/>
</dbReference>
<evidence type="ECO:0000259" key="3">
    <source>
        <dbReference type="PROSITE" id="PS51406"/>
    </source>
</evidence>
<dbReference type="Gene3D" id="3.90.215.10">
    <property type="entry name" value="Gamma Fibrinogen, chain A, domain 1"/>
    <property type="match status" value="1"/>
</dbReference>
<dbReference type="AlphaFoldDB" id="A0AAV2PJU6"/>
<dbReference type="InterPro" id="IPR002181">
    <property type="entry name" value="Fibrinogen_a/b/g_C_dom"/>
</dbReference>
<name>A0AAV2PJU6_MEGNR</name>
<dbReference type="SUPFAM" id="SSF56496">
    <property type="entry name" value="Fibrinogen C-terminal domain-like"/>
    <property type="match status" value="1"/>
</dbReference>
<evidence type="ECO:0000313" key="4">
    <source>
        <dbReference type="EMBL" id="CAL4058749.1"/>
    </source>
</evidence>
<accession>A0AAV2PJU6</accession>
<dbReference type="Proteomes" id="UP001497623">
    <property type="component" value="Unassembled WGS sequence"/>
</dbReference>
<feature type="non-terminal residue" evidence="4">
    <location>
        <position position="304"/>
    </location>
</feature>
<comment type="caution">
    <text evidence="4">The sequence shown here is derived from an EMBL/GenBank/DDBJ whole genome shotgun (WGS) entry which is preliminary data.</text>
</comment>
<dbReference type="InterPro" id="IPR014716">
    <property type="entry name" value="Fibrinogen_a/b/g_C_1"/>
</dbReference>
<feature type="chain" id="PRO_5043931989" description="Fibrinogen C-terminal domain-containing protein" evidence="2">
    <location>
        <begin position="18"/>
        <end position="304"/>
    </location>
</feature>
<protein>
    <recommendedName>
        <fullName evidence="3">Fibrinogen C-terminal domain-containing protein</fullName>
    </recommendedName>
</protein>
<dbReference type="PROSITE" id="PS00514">
    <property type="entry name" value="FIBRINOGEN_C_1"/>
    <property type="match status" value="1"/>
</dbReference>
<dbReference type="InterPro" id="IPR050373">
    <property type="entry name" value="Fibrinogen_C-term_domain"/>
</dbReference>
<sequence length="304" mass="33970">MLASVAIFLITTWTVKGTGIQVTSRDRPRDCKNLIQQGKTHEGNYIVYPGYSAASKASIAYCTQDDGMEILSAEATNREPARNCLDLLHDGMNISGLNIIYPYLEHPAEPVLVLCDQETEEGGWTVIQNRYDGSEDFYRPWTEYVDGFGSPDGEHYIGNAIISALTAQSVNELRVDLEDWDNATAYAQYQAFHIDANHHYLLSVGMYHGTAGDSLNPYYAEANGTAFSTFDADHDLSEDFNCAEERCHGAWWYVHCGGSNLNGRYYPSDGSDLPLDGMFWYTFGWFDSLKSSKMMTRPSTATNT</sequence>
<dbReference type="CDD" id="cd00087">
    <property type="entry name" value="FReD"/>
    <property type="match status" value="1"/>
</dbReference>
<keyword evidence="1" id="KW-1015">Disulfide bond</keyword>
<keyword evidence="5" id="KW-1185">Reference proteome</keyword>
<feature type="domain" description="Fibrinogen C-terminal" evidence="3">
    <location>
        <begin position="75"/>
        <end position="300"/>
    </location>
</feature>
<proteinExistence type="predicted"/>
<gene>
    <name evidence="4" type="ORF">MNOR_LOCUS193</name>
</gene>
<organism evidence="4 5">
    <name type="scientific">Meganyctiphanes norvegica</name>
    <name type="common">Northern krill</name>
    <name type="synonym">Thysanopoda norvegica</name>
    <dbReference type="NCBI Taxonomy" id="48144"/>
    <lineage>
        <taxon>Eukaryota</taxon>
        <taxon>Metazoa</taxon>
        <taxon>Ecdysozoa</taxon>
        <taxon>Arthropoda</taxon>
        <taxon>Crustacea</taxon>
        <taxon>Multicrustacea</taxon>
        <taxon>Malacostraca</taxon>
        <taxon>Eumalacostraca</taxon>
        <taxon>Eucarida</taxon>
        <taxon>Euphausiacea</taxon>
        <taxon>Euphausiidae</taxon>
        <taxon>Meganyctiphanes</taxon>
    </lineage>
</organism>
<dbReference type="PANTHER" id="PTHR19143:SF458">
    <property type="entry name" value="FIBRINOGEN C-TERMINAL DOMAIN-CONTAINING PROTEIN-RELATED"/>
    <property type="match status" value="1"/>
</dbReference>
<dbReference type="GO" id="GO:0005615">
    <property type="term" value="C:extracellular space"/>
    <property type="evidence" value="ECO:0007669"/>
    <property type="project" value="TreeGrafter"/>
</dbReference>
<reference evidence="4 5" key="1">
    <citation type="submission" date="2024-05" db="EMBL/GenBank/DDBJ databases">
        <authorList>
            <person name="Wallberg A."/>
        </authorList>
    </citation>
    <scope>NUCLEOTIDE SEQUENCE [LARGE SCALE GENOMIC DNA]</scope>
</reference>
<evidence type="ECO:0000313" key="5">
    <source>
        <dbReference type="Proteomes" id="UP001497623"/>
    </source>
</evidence>
<keyword evidence="2" id="KW-0732">Signal</keyword>
<dbReference type="InterPro" id="IPR036056">
    <property type="entry name" value="Fibrinogen-like_C"/>
</dbReference>
<dbReference type="Pfam" id="PF00147">
    <property type="entry name" value="Fibrinogen_C"/>
    <property type="match status" value="1"/>
</dbReference>
<evidence type="ECO:0000256" key="2">
    <source>
        <dbReference type="SAM" id="SignalP"/>
    </source>
</evidence>
<evidence type="ECO:0000256" key="1">
    <source>
        <dbReference type="ARBA" id="ARBA00023157"/>
    </source>
</evidence>
<dbReference type="PANTHER" id="PTHR19143">
    <property type="entry name" value="FIBRINOGEN/TENASCIN/ANGIOPOEITIN"/>
    <property type="match status" value="1"/>
</dbReference>
<dbReference type="EMBL" id="CAXKWB010000035">
    <property type="protein sequence ID" value="CAL4058749.1"/>
    <property type="molecule type" value="Genomic_DNA"/>
</dbReference>